<dbReference type="Proteomes" id="UP000729733">
    <property type="component" value="Unassembled WGS sequence"/>
</dbReference>
<comment type="caution">
    <text evidence="2">The sequence shown here is derived from an EMBL/GenBank/DDBJ whole genome shotgun (WGS) entry which is preliminary data.</text>
</comment>
<feature type="region of interest" description="Disordered" evidence="1">
    <location>
        <begin position="159"/>
        <end position="189"/>
    </location>
</feature>
<dbReference type="InterPro" id="IPR009057">
    <property type="entry name" value="Homeodomain-like_sf"/>
</dbReference>
<dbReference type="Pfam" id="PF13565">
    <property type="entry name" value="HTH_32"/>
    <property type="match status" value="1"/>
</dbReference>
<name>A0A964BS28_9CYAN</name>
<dbReference type="RefSeq" id="WP_229641784.1">
    <property type="nucleotide sequence ID" value="NZ_JADWDC010000051.1"/>
</dbReference>
<reference evidence="2" key="1">
    <citation type="journal article" date="2021" name="Antonie Van Leeuwenhoek">
        <title>Draft genome and description of Waterburya agarophytonicola gen. nov. sp. nov. (Pleurocapsales, Cyanobacteria): a seaweed symbiont.</title>
        <authorList>
            <person name="Bonthond G."/>
            <person name="Shalygin S."/>
            <person name="Bayer T."/>
            <person name="Weinberger F."/>
        </authorList>
    </citation>
    <scope>NUCLEOTIDE SEQUENCE</scope>
    <source>
        <strain evidence="2">KI4</strain>
    </source>
</reference>
<organism evidence="2 3">
    <name type="scientific">Waterburya agarophytonicola KI4</name>
    <dbReference type="NCBI Taxonomy" id="2874699"/>
    <lineage>
        <taxon>Bacteria</taxon>
        <taxon>Bacillati</taxon>
        <taxon>Cyanobacteriota</taxon>
        <taxon>Cyanophyceae</taxon>
        <taxon>Pleurocapsales</taxon>
        <taxon>Hyellaceae</taxon>
        <taxon>Waterburya</taxon>
        <taxon>Waterburya agarophytonicola</taxon>
    </lineage>
</organism>
<evidence type="ECO:0000256" key="1">
    <source>
        <dbReference type="SAM" id="MobiDB-lite"/>
    </source>
</evidence>
<gene>
    <name evidence="2" type="ORF">I4641_17065</name>
</gene>
<dbReference type="AlphaFoldDB" id="A0A964BS28"/>
<keyword evidence="3" id="KW-1185">Reference proteome</keyword>
<proteinExistence type="predicted"/>
<dbReference type="EMBL" id="JADWDC010000051">
    <property type="protein sequence ID" value="MCC0178683.1"/>
    <property type="molecule type" value="Genomic_DNA"/>
</dbReference>
<sequence>MYSQQSQFNDFESSFSPSQPKNNEQLLSPFQQKLLKEKLKTNLRPEYRRRIEIMLLADRGHSQTQICSALNCSHETARYWTHIAQSGNAHRWKDLPIGRPKTVNEKYLNRLRDLVTQSPRDFGYAFRRWTAGWLSKHLAQELGIEVSERHVNRLLKQMGLSTRHSRNSEEKSPTQNNKLQKPERSSKSNIVIRNLQGDRQPQKISFSPFYLI</sequence>
<feature type="region of interest" description="Disordered" evidence="1">
    <location>
        <begin position="1"/>
        <end position="23"/>
    </location>
</feature>
<accession>A0A964BS28</accession>
<protein>
    <submittedName>
        <fullName evidence="2">Helix-turn-helix domain-containing protein</fullName>
    </submittedName>
</protein>
<dbReference type="SUPFAM" id="SSF46689">
    <property type="entry name" value="Homeodomain-like"/>
    <property type="match status" value="1"/>
</dbReference>
<evidence type="ECO:0000313" key="3">
    <source>
        <dbReference type="Proteomes" id="UP000729733"/>
    </source>
</evidence>
<evidence type="ECO:0000313" key="2">
    <source>
        <dbReference type="EMBL" id="MCC0178683.1"/>
    </source>
</evidence>